<feature type="chain" id="PRO_5014967115" evidence="1">
    <location>
        <begin position="36"/>
        <end position="69"/>
    </location>
</feature>
<evidence type="ECO:0000313" key="2">
    <source>
        <dbReference type="EMBL" id="MBW78323.1"/>
    </source>
</evidence>
<protein>
    <submittedName>
        <fullName evidence="2">Putative secreted protein</fullName>
    </submittedName>
</protein>
<dbReference type="EMBL" id="GGFL01014145">
    <property type="protein sequence ID" value="MBW78323.1"/>
    <property type="molecule type" value="Transcribed_RNA"/>
</dbReference>
<reference evidence="2" key="1">
    <citation type="submission" date="2018-01" db="EMBL/GenBank/DDBJ databases">
        <title>An insight into the sialome of Amazonian anophelines.</title>
        <authorList>
            <person name="Ribeiro J.M."/>
            <person name="Scarpassa V."/>
            <person name="Calvo E."/>
        </authorList>
    </citation>
    <scope>NUCLEOTIDE SEQUENCE</scope>
</reference>
<dbReference type="AlphaFoldDB" id="A0A2M4DL87"/>
<organism evidence="2">
    <name type="scientific">Anopheles darlingi</name>
    <name type="common">Mosquito</name>
    <dbReference type="NCBI Taxonomy" id="43151"/>
    <lineage>
        <taxon>Eukaryota</taxon>
        <taxon>Metazoa</taxon>
        <taxon>Ecdysozoa</taxon>
        <taxon>Arthropoda</taxon>
        <taxon>Hexapoda</taxon>
        <taxon>Insecta</taxon>
        <taxon>Pterygota</taxon>
        <taxon>Neoptera</taxon>
        <taxon>Endopterygota</taxon>
        <taxon>Diptera</taxon>
        <taxon>Nematocera</taxon>
        <taxon>Culicoidea</taxon>
        <taxon>Culicidae</taxon>
        <taxon>Anophelinae</taxon>
        <taxon>Anopheles</taxon>
    </lineage>
</organism>
<sequence>MSTTTTMANAKAANTECVLCALLLLALAGSRSTEAKKEAVGGGHDVRCCELSSLTLTALCRAVASYASP</sequence>
<evidence type="ECO:0000256" key="1">
    <source>
        <dbReference type="SAM" id="SignalP"/>
    </source>
</evidence>
<feature type="signal peptide" evidence="1">
    <location>
        <begin position="1"/>
        <end position="35"/>
    </location>
</feature>
<proteinExistence type="predicted"/>
<accession>A0A2M4DL87</accession>
<name>A0A2M4DL87_ANODA</name>
<keyword evidence="1" id="KW-0732">Signal</keyword>